<evidence type="ECO:0000256" key="1">
    <source>
        <dbReference type="ARBA" id="ARBA00022516"/>
    </source>
</evidence>
<dbReference type="GO" id="GO:0103118">
    <property type="term" value="F:UDP-3-O-[(3R)-3-hydroxyacyl]-glucosamine N-acyltransferase activity"/>
    <property type="evidence" value="ECO:0007669"/>
    <property type="project" value="UniProtKB-EC"/>
</dbReference>
<reference evidence="8" key="1">
    <citation type="submission" date="2018-06" db="EMBL/GenBank/DDBJ databases">
        <authorList>
            <person name="Zhirakovskaya E."/>
        </authorList>
    </citation>
    <scope>NUCLEOTIDE SEQUENCE</scope>
</reference>
<dbReference type="InterPro" id="IPR011004">
    <property type="entry name" value="Trimer_LpxA-like_sf"/>
</dbReference>
<dbReference type="PANTHER" id="PTHR43378:SF2">
    <property type="entry name" value="UDP-3-O-ACYLGLUCOSAMINE N-ACYLTRANSFERASE 1, MITOCHONDRIAL-RELATED"/>
    <property type="match status" value="1"/>
</dbReference>
<evidence type="ECO:0000256" key="5">
    <source>
        <dbReference type="ARBA" id="ARBA00023098"/>
    </source>
</evidence>
<keyword evidence="6 8" id="KW-0012">Acyltransferase</keyword>
<dbReference type="Gene3D" id="1.20.5.170">
    <property type="match status" value="1"/>
</dbReference>
<organism evidence="8">
    <name type="scientific">hydrothermal vent metagenome</name>
    <dbReference type="NCBI Taxonomy" id="652676"/>
    <lineage>
        <taxon>unclassified sequences</taxon>
        <taxon>metagenomes</taxon>
        <taxon>ecological metagenomes</taxon>
    </lineage>
</organism>
<dbReference type="CDD" id="cd03352">
    <property type="entry name" value="LbH_LpxD"/>
    <property type="match status" value="1"/>
</dbReference>
<evidence type="ECO:0000313" key="8">
    <source>
        <dbReference type="EMBL" id="VAX13235.1"/>
    </source>
</evidence>
<dbReference type="Pfam" id="PF00132">
    <property type="entry name" value="Hexapep"/>
    <property type="match status" value="2"/>
</dbReference>
<gene>
    <name evidence="8" type="ORF">MNBD_GAMMA24-1172</name>
</gene>
<dbReference type="GO" id="GO:0016410">
    <property type="term" value="F:N-acyltransferase activity"/>
    <property type="evidence" value="ECO:0007669"/>
    <property type="project" value="InterPro"/>
</dbReference>
<dbReference type="SUPFAM" id="SSF51161">
    <property type="entry name" value="Trimeric LpxA-like enzymes"/>
    <property type="match status" value="1"/>
</dbReference>
<evidence type="ECO:0000256" key="4">
    <source>
        <dbReference type="ARBA" id="ARBA00022737"/>
    </source>
</evidence>
<dbReference type="InterPro" id="IPR020573">
    <property type="entry name" value="UDP_GlcNAc_AcTrfase_non-rep"/>
</dbReference>
<keyword evidence="2" id="KW-0441">Lipid A biosynthesis</keyword>
<dbReference type="InterPro" id="IPR007691">
    <property type="entry name" value="LpxD"/>
</dbReference>
<dbReference type="HAMAP" id="MF_00523">
    <property type="entry name" value="LpxD"/>
    <property type="match status" value="1"/>
</dbReference>
<feature type="domain" description="UDP-3-O-[3-hydroxymyristoyl] glucosamine N-acyltransferase non-repeat region" evidence="7">
    <location>
        <begin position="34"/>
        <end position="99"/>
    </location>
</feature>
<evidence type="ECO:0000259" key="7">
    <source>
        <dbReference type="Pfam" id="PF04613"/>
    </source>
</evidence>
<proteinExistence type="inferred from homology"/>
<accession>A0A3B1C3G8</accession>
<dbReference type="InterPro" id="IPR001451">
    <property type="entry name" value="Hexapep"/>
</dbReference>
<evidence type="ECO:0000256" key="6">
    <source>
        <dbReference type="ARBA" id="ARBA00023315"/>
    </source>
</evidence>
<evidence type="ECO:0000256" key="3">
    <source>
        <dbReference type="ARBA" id="ARBA00022679"/>
    </source>
</evidence>
<dbReference type="EMBL" id="UOFZ01000106">
    <property type="protein sequence ID" value="VAX13235.1"/>
    <property type="molecule type" value="Genomic_DNA"/>
</dbReference>
<protein>
    <submittedName>
        <fullName evidence="8">UDP-3-O-[3-hydroxymyristoyl] glucosamine N-acyltransferase</fullName>
        <ecNumber evidence="8">2.3.1.191</ecNumber>
    </submittedName>
</protein>
<keyword evidence="4" id="KW-0677">Repeat</keyword>
<dbReference type="PANTHER" id="PTHR43378">
    <property type="entry name" value="UDP-3-O-ACYLGLUCOSAMINE N-ACYLTRANSFERASE"/>
    <property type="match status" value="1"/>
</dbReference>
<dbReference type="NCBIfam" id="TIGR01853">
    <property type="entry name" value="lipid_A_lpxD"/>
    <property type="match status" value="1"/>
</dbReference>
<keyword evidence="1" id="KW-0444">Lipid biosynthesis</keyword>
<dbReference type="Pfam" id="PF04613">
    <property type="entry name" value="LpxD"/>
    <property type="match status" value="1"/>
</dbReference>
<dbReference type="PROSITE" id="PS00101">
    <property type="entry name" value="HEXAPEP_TRANSFERASES"/>
    <property type="match status" value="1"/>
</dbReference>
<dbReference type="Gene3D" id="2.160.10.10">
    <property type="entry name" value="Hexapeptide repeat proteins"/>
    <property type="match status" value="1"/>
</dbReference>
<dbReference type="EC" id="2.3.1.191" evidence="8"/>
<dbReference type="GO" id="GO:0009245">
    <property type="term" value="P:lipid A biosynthetic process"/>
    <property type="evidence" value="ECO:0007669"/>
    <property type="project" value="UniProtKB-KW"/>
</dbReference>
<dbReference type="GO" id="GO:0016020">
    <property type="term" value="C:membrane"/>
    <property type="evidence" value="ECO:0007669"/>
    <property type="project" value="GOC"/>
</dbReference>
<keyword evidence="3 8" id="KW-0808">Transferase</keyword>
<dbReference type="NCBIfam" id="NF002060">
    <property type="entry name" value="PRK00892.1"/>
    <property type="match status" value="1"/>
</dbReference>
<name>A0A3B1C3G8_9ZZZZ</name>
<evidence type="ECO:0000256" key="2">
    <source>
        <dbReference type="ARBA" id="ARBA00022556"/>
    </source>
</evidence>
<keyword evidence="5" id="KW-0443">Lipid metabolism</keyword>
<dbReference type="AlphaFoldDB" id="A0A3B1C3G8"/>
<dbReference type="Gene3D" id="3.40.1390.10">
    <property type="entry name" value="MurE/MurF, N-terminal domain"/>
    <property type="match status" value="1"/>
</dbReference>
<dbReference type="InterPro" id="IPR018357">
    <property type="entry name" value="Hexapep_transf_CS"/>
</dbReference>
<sequence length="355" mass="37563">MADSFQSSIKATSYSIAQIAKHLNARVIGDESQIISAINALADAQPGEISFLSDKRLQQELKSTRASAVLVNKAAATHCPVTAIIVDNPYAAYARTATLLYPQRIHIPGIHPAAIVDDNASIDITAWVGPGTVIEAGAVIEGDAQIGPNCVIGKNVHIGKQTTLVASVTINHDCKLGERNLLHPGVVIGSDGFGQANDNGKWLKIPQLGRVIIGDDVEIGANTAVDRGAIKDTVIENGVRIDNLVQIAHNVHIGADSVIAGQTGISGSTRIGKNCMFGGTVALAGHLTITDHVVLAGRSEVRQSIEEPGMYGSGTPLEPMKKWLKSAARFKQLDEMSKRLGELEKKLARLENSST</sequence>